<keyword evidence="1" id="KW-1133">Transmembrane helix</keyword>
<accession>A9B9S0</accession>
<keyword evidence="1" id="KW-0472">Membrane</keyword>
<feature type="transmembrane region" description="Helical" evidence="1">
    <location>
        <begin position="44"/>
        <end position="61"/>
    </location>
</feature>
<dbReference type="OrthoDB" id="542030at2"/>
<keyword evidence="3" id="KW-1185">Reference proteome</keyword>
<organism evidence="2 3">
    <name type="scientific">Prochlorococcus marinus (strain MIT 9211)</name>
    <dbReference type="NCBI Taxonomy" id="93059"/>
    <lineage>
        <taxon>Bacteria</taxon>
        <taxon>Bacillati</taxon>
        <taxon>Cyanobacteriota</taxon>
        <taxon>Cyanophyceae</taxon>
        <taxon>Synechococcales</taxon>
        <taxon>Prochlorococcaceae</taxon>
        <taxon>Prochlorococcus</taxon>
    </lineage>
</organism>
<dbReference type="Proteomes" id="UP000000788">
    <property type="component" value="Chromosome"/>
</dbReference>
<feature type="transmembrane region" description="Helical" evidence="1">
    <location>
        <begin position="21"/>
        <end position="38"/>
    </location>
</feature>
<evidence type="ECO:0000256" key="1">
    <source>
        <dbReference type="SAM" id="Phobius"/>
    </source>
</evidence>
<dbReference type="STRING" id="93059.P9211_06511"/>
<reference evidence="2 3" key="1">
    <citation type="journal article" date="2007" name="PLoS Genet.">
        <title>Patterns and implications of gene gain and loss in the evolution of Prochlorococcus.</title>
        <authorList>
            <person name="Kettler G.C."/>
            <person name="Martiny A.C."/>
            <person name="Huang K."/>
            <person name="Zucker J."/>
            <person name="Coleman M.L."/>
            <person name="Rodrigue S."/>
            <person name="Chen F."/>
            <person name="Lapidus A."/>
            <person name="Ferriera S."/>
            <person name="Johnson J."/>
            <person name="Steglich C."/>
            <person name="Church G.M."/>
            <person name="Richardson P."/>
            <person name="Chisholm S.W."/>
        </authorList>
    </citation>
    <scope>NUCLEOTIDE SEQUENCE [LARGE SCALE GENOMIC DNA]</scope>
    <source>
        <strain evidence="3">MIT 9211</strain>
    </source>
</reference>
<dbReference type="KEGG" id="pmj:P9211_06511"/>
<evidence type="ECO:0000313" key="2">
    <source>
        <dbReference type="EMBL" id="ABX08582.1"/>
    </source>
</evidence>
<dbReference type="EMBL" id="CP000878">
    <property type="protein sequence ID" value="ABX08582.1"/>
    <property type="molecule type" value="Genomic_DNA"/>
</dbReference>
<gene>
    <name evidence="2" type="ordered locus">P9211_06511</name>
</gene>
<dbReference type="AlphaFoldDB" id="A9B9S0"/>
<proteinExistence type="predicted"/>
<keyword evidence="1" id="KW-0812">Transmembrane</keyword>
<sequence>MSLIASASVGPFGISPTTDQLIVVNLAAILVGITFNAPQKVIKWGGVVVAVVTTTCAIWCGH</sequence>
<dbReference type="HOGENOM" id="CLU_2938004_0_0_3"/>
<name>A9B9S0_PROM4</name>
<evidence type="ECO:0000313" key="3">
    <source>
        <dbReference type="Proteomes" id="UP000000788"/>
    </source>
</evidence>
<protein>
    <submittedName>
        <fullName evidence="2">Uncharacterized protein</fullName>
    </submittedName>
</protein>
<dbReference type="RefSeq" id="WP_012195204.1">
    <property type="nucleotide sequence ID" value="NC_009976.1"/>
</dbReference>